<organism evidence="3 4">
    <name type="scientific">Vermiconidia calcicola</name>
    <dbReference type="NCBI Taxonomy" id="1690605"/>
    <lineage>
        <taxon>Eukaryota</taxon>
        <taxon>Fungi</taxon>
        <taxon>Dikarya</taxon>
        <taxon>Ascomycota</taxon>
        <taxon>Pezizomycotina</taxon>
        <taxon>Dothideomycetes</taxon>
        <taxon>Dothideomycetidae</taxon>
        <taxon>Mycosphaerellales</taxon>
        <taxon>Extremaceae</taxon>
        <taxon>Vermiconidia</taxon>
    </lineage>
</organism>
<protein>
    <recommendedName>
        <fullName evidence="2">DUF7918 domain-containing protein</fullName>
    </recommendedName>
</protein>
<feature type="region of interest" description="Disordered" evidence="1">
    <location>
        <begin position="260"/>
        <end position="337"/>
    </location>
</feature>
<dbReference type="Pfam" id="PF25534">
    <property type="entry name" value="DUF7918"/>
    <property type="match status" value="1"/>
</dbReference>
<dbReference type="PANTHER" id="PTHR36223">
    <property type="entry name" value="BETA-LACTAMASE-TYPE TRANSPEPTIDASE FOLD DOMAIN CONTAINING PROTEIN"/>
    <property type="match status" value="1"/>
</dbReference>
<sequence>MAILGKCEVQVIVDGTPAEEYDDDEEEEVTDNDETVTKYVEAVAGAHFAVKFLLQPSYHFTRGEDSVTAYVEIDGHPVGGRMLERDKFLNQRTLGFSPWVLIDGQHATENGVNALYKFQFSDLETRDLDKTDDLDKFREKYGHLGTITVQLWREQKLGSCNVAAYKARHIGSVPEKALKGRPLDVAIRMVRSTPDKGINSWSTRTLDQQPLAKFIFKYRTRRALQSLLIIERSPTPLPIEERPIDDLSREELQNLVRRQREEQSITKQENGGVKRERSGTVTDVYRPLKSSKGARGETIYHLDSDGEEEEEKTTRDEIGVVENDGSETDEDIEIIQL</sequence>
<evidence type="ECO:0000259" key="2">
    <source>
        <dbReference type="Pfam" id="PF25534"/>
    </source>
</evidence>
<evidence type="ECO:0000313" key="3">
    <source>
        <dbReference type="EMBL" id="KAK5538951.1"/>
    </source>
</evidence>
<dbReference type="EMBL" id="JAXLQG010000006">
    <property type="protein sequence ID" value="KAK5538951.1"/>
    <property type="molecule type" value="Genomic_DNA"/>
</dbReference>
<feature type="compositionally biased region" description="Acidic residues" evidence="1">
    <location>
        <begin position="324"/>
        <end position="337"/>
    </location>
</feature>
<evidence type="ECO:0000256" key="1">
    <source>
        <dbReference type="SAM" id="MobiDB-lite"/>
    </source>
</evidence>
<dbReference type="InterPro" id="IPR057678">
    <property type="entry name" value="DUF7918"/>
</dbReference>
<proteinExistence type="predicted"/>
<gene>
    <name evidence="3" type="ORF">LTR25_004495</name>
</gene>
<dbReference type="AlphaFoldDB" id="A0AAV9QA25"/>
<reference evidence="3 4" key="1">
    <citation type="submission" date="2023-06" db="EMBL/GenBank/DDBJ databases">
        <title>Black Yeasts Isolated from many extreme environments.</title>
        <authorList>
            <person name="Coleine C."/>
            <person name="Stajich J.E."/>
            <person name="Selbmann L."/>
        </authorList>
    </citation>
    <scope>NUCLEOTIDE SEQUENCE [LARGE SCALE GENOMIC DNA]</scope>
    <source>
        <strain evidence="3 4">CCFEE 5887</strain>
    </source>
</reference>
<name>A0AAV9QA25_9PEZI</name>
<dbReference type="PANTHER" id="PTHR36223:SF1">
    <property type="entry name" value="TRANSCRIPTION ELONGATION FACTOR EAF N-TERMINAL DOMAIN-CONTAINING PROTEIN"/>
    <property type="match status" value="1"/>
</dbReference>
<feature type="domain" description="DUF7918" evidence="2">
    <location>
        <begin position="7"/>
        <end position="233"/>
    </location>
</feature>
<feature type="compositionally biased region" description="Basic and acidic residues" evidence="1">
    <location>
        <begin position="294"/>
        <end position="304"/>
    </location>
</feature>
<dbReference type="Proteomes" id="UP001345827">
    <property type="component" value="Unassembled WGS sequence"/>
</dbReference>
<evidence type="ECO:0000313" key="4">
    <source>
        <dbReference type="Proteomes" id="UP001345827"/>
    </source>
</evidence>
<accession>A0AAV9QA25</accession>
<keyword evidence="4" id="KW-1185">Reference proteome</keyword>
<comment type="caution">
    <text evidence="3">The sequence shown here is derived from an EMBL/GenBank/DDBJ whole genome shotgun (WGS) entry which is preliminary data.</text>
</comment>